<comment type="similarity">
    <text evidence="5">Belongs to the 2H phosphoesterase superfamily. USB1 family.</text>
</comment>
<dbReference type="GO" id="GO:0005634">
    <property type="term" value="C:nucleus"/>
    <property type="evidence" value="ECO:0007669"/>
    <property type="project" value="UniProtKB-SubCell"/>
</dbReference>
<dbReference type="AlphaFoldDB" id="A0A9N9UDS9"/>
<gene>
    <name evidence="5" type="primary">USB1</name>
    <name evidence="7" type="ORF">CBYS24578_00006881</name>
</gene>
<feature type="active site" description="Proton donor/acceptor" evidence="5">
    <location>
        <position position="268"/>
    </location>
</feature>
<dbReference type="GO" id="GO:1990838">
    <property type="term" value="F:poly(U)-specific exoribonuclease activity, producing 3' uridine cyclic phosphate ends"/>
    <property type="evidence" value="ECO:0007669"/>
    <property type="project" value="UniProtKB-UniRule"/>
</dbReference>
<evidence type="ECO:0000256" key="5">
    <source>
        <dbReference type="HAMAP-Rule" id="MF_03040"/>
    </source>
</evidence>
<evidence type="ECO:0000256" key="1">
    <source>
        <dbReference type="ARBA" id="ARBA00022722"/>
    </source>
</evidence>
<comment type="caution">
    <text evidence="7">The sequence shown here is derived from an EMBL/GenBank/DDBJ whole genome shotgun (WGS) entry which is preliminary data.</text>
</comment>
<reference evidence="7 8" key="2">
    <citation type="submission" date="2021-10" db="EMBL/GenBank/DDBJ databases">
        <authorList>
            <person name="Piombo E."/>
        </authorList>
    </citation>
    <scope>NUCLEOTIDE SEQUENCE [LARGE SCALE GENOMIC DNA]</scope>
</reference>
<feature type="compositionally biased region" description="Low complexity" evidence="6">
    <location>
        <begin position="7"/>
        <end position="16"/>
    </location>
</feature>
<dbReference type="Proteomes" id="UP000754883">
    <property type="component" value="Unassembled WGS sequence"/>
</dbReference>
<evidence type="ECO:0000256" key="6">
    <source>
        <dbReference type="SAM" id="MobiDB-lite"/>
    </source>
</evidence>
<keyword evidence="2 5" id="KW-0378">Hydrolase</keyword>
<feature type="active site" description="Proton donor/acceptor" evidence="5">
    <location>
        <position position="149"/>
    </location>
</feature>
<comment type="function">
    <text evidence="5">Phosphodiesterase responsible for the U6 snRNA 3' end processing. Acts as an exoribonuclease (RNase) responsible for trimming the poly(U) tract of the last nucleotides in the pre-U6 snRNA molecule, leading to the formation of mature U6 snRNA.</text>
</comment>
<dbReference type="EMBL" id="CABFNO020001394">
    <property type="protein sequence ID" value="CAG9985223.1"/>
    <property type="molecule type" value="Genomic_DNA"/>
</dbReference>
<dbReference type="PANTHER" id="PTHR13522:SF3">
    <property type="entry name" value="U6 SNRNA PHOSPHODIESTERASE 1"/>
    <property type="match status" value="1"/>
</dbReference>
<evidence type="ECO:0000256" key="3">
    <source>
        <dbReference type="ARBA" id="ARBA00023239"/>
    </source>
</evidence>
<keyword evidence="8" id="KW-1185">Reference proteome</keyword>
<evidence type="ECO:0000256" key="4">
    <source>
        <dbReference type="ARBA" id="ARBA00023242"/>
    </source>
</evidence>
<dbReference type="PANTHER" id="PTHR13522">
    <property type="entry name" value="U6 SNRNA PHOSPHODIESTERASE 1"/>
    <property type="match status" value="1"/>
</dbReference>
<dbReference type="HAMAP" id="MF_03040">
    <property type="entry name" value="USB1"/>
    <property type="match status" value="1"/>
</dbReference>
<keyword evidence="4 5" id="KW-0539">Nucleus</keyword>
<evidence type="ECO:0000313" key="7">
    <source>
        <dbReference type="EMBL" id="CAG9985223.1"/>
    </source>
</evidence>
<accession>A0A9N9UDS9</accession>
<feature type="compositionally biased region" description="Polar residues" evidence="6">
    <location>
        <begin position="31"/>
        <end position="40"/>
    </location>
</feature>
<dbReference type="Pfam" id="PF09749">
    <property type="entry name" value="HVSL"/>
    <property type="match status" value="1"/>
</dbReference>
<dbReference type="InterPro" id="IPR027521">
    <property type="entry name" value="Usb1"/>
</dbReference>
<evidence type="ECO:0000256" key="2">
    <source>
        <dbReference type="ARBA" id="ARBA00022801"/>
    </source>
</evidence>
<protein>
    <recommendedName>
        <fullName evidence="5">U6 snRNA phosphodiesterase</fullName>
        <ecNumber evidence="5">3.1.4.-</ecNumber>
    </recommendedName>
</protein>
<dbReference type="GO" id="GO:0034477">
    <property type="term" value="P:U6 snRNA 3'-end processing"/>
    <property type="evidence" value="ECO:0007669"/>
    <property type="project" value="UniProtKB-UniRule"/>
</dbReference>
<dbReference type="OrthoDB" id="49151at2759"/>
<dbReference type="EC" id="3.1.4.-" evidence="5"/>
<comment type="subcellular location">
    <subcellularLocation>
        <location evidence="5">Nucleus</location>
    </subcellularLocation>
</comment>
<proteinExistence type="inferred from homology"/>
<keyword evidence="1 5" id="KW-0540">Nuclease</keyword>
<organism evidence="7 8">
    <name type="scientific">Clonostachys byssicola</name>
    <dbReference type="NCBI Taxonomy" id="160290"/>
    <lineage>
        <taxon>Eukaryota</taxon>
        <taxon>Fungi</taxon>
        <taxon>Dikarya</taxon>
        <taxon>Ascomycota</taxon>
        <taxon>Pezizomycotina</taxon>
        <taxon>Sordariomycetes</taxon>
        <taxon>Hypocreomycetidae</taxon>
        <taxon>Hypocreales</taxon>
        <taxon>Bionectriaceae</taxon>
        <taxon>Clonostachys</taxon>
    </lineage>
</organism>
<dbReference type="GO" id="GO:0016829">
    <property type="term" value="F:lyase activity"/>
    <property type="evidence" value="ECO:0007669"/>
    <property type="project" value="UniProtKB-KW"/>
</dbReference>
<dbReference type="Gene3D" id="3.90.1140.10">
    <property type="entry name" value="Cyclic phosphodiesterase"/>
    <property type="match status" value="1"/>
</dbReference>
<reference evidence="8" key="1">
    <citation type="submission" date="2019-06" db="EMBL/GenBank/DDBJ databases">
        <authorList>
            <person name="Broberg M."/>
        </authorList>
    </citation>
    <scope>NUCLEOTIDE SEQUENCE [LARGE SCALE GENOMIC DNA]</scope>
</reference>
<sequence length="339" mass="36706">MALVDYSSSSSASTESLHQQPPAKRRKAGDSETSTVSRPSALTVKADGQDGKPTKRSVMPPLPSTFHDLYASTVRQSVVDDPSLHHGRKRQTPHIVGNWPSHLYIEWNLTSPEYDMLVRLVQDIEAELQGKVKLHNFLTSDLGSPLPLHISLSRPLSLTTANKDDFLEKASGAIQTGAVAPFAVSPRTLAWYKSPDSDRIFLIIRVASSREDLLGGKGAGGGGALNPELVALLRRCNGVASQFGQPPLYKHHEDDGSGGDEAVGVAFHVSIGWTFDVPGEEMSLRAIKVLKRSKYAGVRKWEIDVSAVKAKIGNSVHHIPLGRAGKGRIAGRPEAPDYF</sequence>
<evidence type="ECO:0000313" key="8">
    <source>
        <dbReference type="Proteomes" id="UP000754883"/>
    </source>
</evidence>
<name>A0A9N9UDS9_9HYPO</name>
<keyword evidence="3" id="KW-0456">Lyase</keyword>
<feature type="region of interest" description="Disordered" evidence="6">
    <location>
        <begin position="1"/>
        <end position="63"/>
    </location>
</feature>